<reference evidence="1" key="2">
    <citation type="journal article" date="2015" name="Fish Shellfish Immunol.">
        <title>Early steps in the European eel (Anguilla anguilla)-Vibrio vulnificus interaction in the gills: Role of the RtxA13 toxin.</title>
        <authorList>
            <person name="Callol A."/>
            <person name="Pajuelo D."/>
            <person name="Ebbesson L."/>
            <person name="Teles M."/>
            <person name="MacKenzie S."/>
            <person name="Amaro C."/>
        </authorList>
    </citation>
    <scope>NUCLEOTIDE SEQUENCE</scope>
</reference>
<proteinExistence type="predicted"/>
<reference evidence="1" key="1">
    <citation type="submission" date="2014-11" db="EMBL/GenBank/DDBJ databases">
        <authorList>
            <person name="Amaro Gonzalez C."/>
        </authorList>
    </citation>
    <scope>NUCLEOTIDE SEQUENCE</scope>
</reference>
<sequence>MRAMLYSKCVSVSTWVCGVILCVRVWFYYSKILAMLMILLCMNVP</sequence>
<evidence type="ECO:0000313" key="1">
    <source>
        <dbReference type="EMBL" id="JAH16204.1"/>
    </source>
</evidence>
<name>A0A0E9QHC9_ANGAN</name>
<protein>
    <submittedName>
        <fullName evidence="1">Uncharacterized protein</fullName>
    </submittedName>
</protein>
<accession>A0A0E9QHC9</accession>
<organism evidence="1">
    <name type="scientific">Anguilla anguilla</name>
    <name type="common">European freshwater eel</name>
    <name type="synonym">Muraena anguilla</name>
    <dbReference type="NCBI Taxonomy" id="7936"/>
    <lineage>
        <taxon>Eukaryota</taxon>
        <taxon>Metazoa</taxon>
        <taxon>Chordata</taxon>
        <taxon>Craniata</taxon>
        <taxon>Vertebrata</taxon>
        <taxon>Euteleostomi</taxon>
        <taxon>Actinopterygii</taxon>
        <taxon>Neopterygii</taxon>
        <taxon>Teleostei</taxon>
        <taxon>Anguilliformes</taxon>
        <taxon>Anguillidae</taxon>
        <taxon>Anguilla</taxon>
    </lineage>
</organism>
<dbReference type="AlphaFoldDB" id="A0A0E9QHC9"/>
<dbReference type="EMBL" id="GBXM01092373">
    <property type="protein sequence ID" value="JAH16204.1"/>
    <property type="molecule type" value="Transcribed_RNA"/>
</dbReference>